<dbReference type="EMBL" id="BTPU01000014">
    <property type="protein sequence ID" value="GMQ61779.1"/>
    <property type="molecule type" value="Genomic_DNA"/>
</dbReference>
<organism evidence="1 2">
    <name type="scientific">Vallitalea maricola</name>
    <dbReference type="NCBI Taxonomy" id="3074433"/>
    <lineage>
        <taxon>Bacteria</taxon>
        <taxon>Bacillati</taxon>
        <taxon>Bacillota</taxon>
        <taxon>Clostridia</taxon>
        <taxon>Lachnospirales</taxon>
        <taxon>Vallitaleaceae</taxon>
        <taxon>Vallitalea</taxon>
    </lineage>
</organism>
<protein>
    <submittedName>
        <fullName evidence="1">CRISPR-associated endoribonuclease Cas6</fullName>
    </submittedName>
</protein>
<name>A0ACB5UGW3_9FIRM</name>
<evidence type="ECO:0000313" key="1">
    <source>
        <dbReference type="EMBL" id="GMQ61779.1"/>
    </source>
</evidence>
<comment type="caution">
    <text evidence="1">The sequence shown here is derived from an EMBL/GenBank/DDBJ whole genome shotgun (WGS) entry which is preliminary data.</text>
</comment>
<sequence length="232" mass="27070">MKYYELINSVVIKQDISFSDSFTKLSEYVNKAMFRNNTLKQIHKDNKVKLYNFSSFYPIEKDKTYKKGRVYIFRIRSIDQQFLTNLMTSMKTTSVETLQIINSELVTKKQKPIKELVSITPVVMTSEEGYKLPELNQLEFVEKRLKELLEKKYSTYFNKTLSVDQLAINIQRTNYKPIKIPYKNINLLGYKFKLEIDLTDEAQTLATIALATGLGEKTSLGFGYSVANFIRR</sequence>
<proteinExistence type="predicted"/>
<gene>
    <name evidence="1" type="primary">cas6_1</name>
    <name evidence="1" type="ORF">AN2V17_10080</name>
</gene>
<reference evidence="1" key="1">
    <citation type="submission" date="2023-09" db="EMBL/GenBank/DDBJ databases">
        <title>Vallitalea sediminicola and Vallitalea maricola sp. nov., anaerobic bacteria isolated from marine sediment.</title>
        <authorList>
            <person name="Hirano S."/>
            <person name="Maeda A."/>
            <person name="Terahara T."/>
            <person name="Mori K."/>
            <person name="Hamada M."/>
            <person name="Matsumoto R."/>
            <person name="Kobayashi T."/>
        </authorList>
    </citation>
    <scope>NUCLEOTIDE SEQUENCE</scope>
    <source>
        <strain evidence="1">AN17-2</strain>
    </source>
</reference>
<accession>A0ACB5UGW3</accession>
<dbReference type="Proteomes" id="UP001374599">
    <property type="component" value="Unassembled WGS sequence"/>
</dbReference>
<evidence type="ECO:0000313" key="2">
    <source>
        <dbReference type="Proteomes" id="UP001374599"/>
    </source>
</evidence>
<keyword evidence="2" id="KW-1185">Reference proteome</keyword>